<proteinExistence type="predicted"/>
<dbReference type="Gene3D" id="3.30.565.10">
    <property type="entry name" value="Histidine kinase-like ATPase, C-terminal domain"/>
    <property type="match status" value="1"/>
</dbReference>
<evidence type="ECO:0000313" key="5">
    <source>
        <dbReference type="EMBL" id="QDT13220.1"/>
    </source>
</evidence>
<dbReference type="InterPro" id="IPR036890">
    <property type="entry name" value="HATPase_C_sf"/>
</dbReference>
<name>A0A517P1G9_9BACT</name>
<dbReference type="AlphaFoldDB" id="A0A517P1G9"/>
<dbReference type="Pfam" id="PF02518">
    <property type="entry name" value="HATPase_c"/>
    <property type="match status" value="1"/>
</dbReference>
<dbReference type="SMART" id="SM00387">
    <property type="entry name" value="HATPase_c"/>
    <property type="match status" value="1"/>
</dbReference>
<evidence type="ECO:0000256" key="3">
    <source>
        <dbReference type="ARBA" id="ARBA00023012"/>
    </source>
</evidence>
<accession>A0A517P1G9</accession>
<dbReference type="InterPro" id="IPR050482">
    <property type="entry name" value="Sensor_HK_TwoCompSys"/>
</dbReference>
<dbReference type="PANTHER" id="PTHR24421:SF61">
    <property type="entry name" value="OXYGEN SENSOR HISTIDINE KINASE NREB"/>
    <property type="match status" value="1"/>
</dbReference>
<sequence>MTASDPSASDSSAIEAIEIERAQIAHEVHDALLPLIVGAKAALESHLGSDLADHADRRKLQQAFDWLDQAAQVGRQLLLQTHPPELDQATWTAAAKYACSQLVSGDVELQWDLSPECDLYPSLVAGAAYRIVIEAIRNGSRHGNASQIKVTGDATRVKVTDNGSGFDPGAVSADRFGIRSMRGRAKLVGGQVEIKSQIGGPTTVVFLVPVDE</sequence>
<dbReference type="GO" id="GO:0004673">
    <property type="term" value="F:protein histidine kinase activity"/>
    <property type="evidence" value="ECO:0007669"/>
    <property type="project" value="UniProtKB-EC"/>
</dbReference>
<reference evidence="5 6" key="1">
    <citation type="submission" date="2019-02" db="EMBL/GenBank/DDBJ databases">
        <title>Deep-cultivation of Planctomycetes and their phenomic and genomic characterization uncovers novel biology.</title>
        <authorList>
            <person name="Wiegand S."/>
            <person name="Jogler M."/>
            <person name="Boedeker C."/>
            <person name="Pinto D."/>
            <person name="Vollmers J."/>
            <person name="Rivas-Marin E."/>
            <person name="Kohn T."/>
            <person name="Peeters S.H."/>
            <person name="Heuer A."/>
            <person name="Rast P."/>
            <person name="Oberbeckmann S."/>
            <person name="Bunk B."/>
            <person name="Jeske O."/>
            <person name="Meyerdierks A."/>
            <person name="Storesund J.E."/>
            <person name="Kallscheuer N."/>
            <person name="Luecker S."/>
            <person name="Lage O.M."/>
            <person name="Pohl T."/>
            <person name="Merkel B.J."/>
            <person name="Hornburger P."/>
            <person name="Mueller R.-W."/>
            <person name="Bruemmer F."/>
            <person name="Labrenz M."/>
            <person name="Spormann A.M."/>
            <person name="Op den Camp H."/>
            <person name="Overmann J."/>
            <person name="Amann R."/>
            <person name="Jetten M.S.M."/>
            <person name="Mascher T."/>
            <person name="Medema M.H."/>
            <person name="Devos D.P."/>
            <person name="Kaster A.-K."/>
            <person name="Ovreas L."/>
            <person name="Rohde M."/>
            <person name="Galperin M.Y."/>
            <person name="Jogler C."/>
        </authorList>
    </citation>
    <scope>NUCLEOTIDE SEQUENCE [LARGE SCALE GENOMIC DNA]</scope>
    <source>
        <strain evidence="5 6">K23_9</strain>
    </source>
</reference>
<evidence type="ECO:0000313" key="6">
    <source>
        <dbReference type="Proteomes" id="UP000319817"/>
    </source>
</evidence>
<keyword evidence="3" id="KW-0902">Two-component regulatory system</keyword>
<evidence type="ECO:0000259" key="4">
    <source>
        <dbReference type="SMART" id="SM00387"/>
    </source>
</evidence>
<feature type="domain" description="Histidine kinase/HSP90-like ATPase" evidence="4">
    <location>
        <begin position="123"/>
        <end position="212"/>
    </location>
</feature>
<dbReference type="OrthoDB" id="290376at2"/>
<keyword evidence="2 5" id="KW-0418">Kinase</keyword>
<evidence type="ECO:0000256" key="2">
    <source>
        <dbReference type="ARBA" id="ARBA00022777"/>
    </source>
</evidence>
<dbReference type="EC" id="2.7.13.3" evidence="5"/>
<evidence type="ECO:0000256" key="1">
    <source>
        <dbReference type="ARBA" id="ARBA00022679"/>
    </source>
</evidence>
<dbReference type="Proteomes" id="UP000319817">
    <property type="component" value="Chromosome"/>
</dbReference>
<dbReference type="RefSeq" id="WP_145420995.1">
    <property type="nucleotide sequence ID" value="NZ_CP036526.1"/>
</dbReference>
<gene>
    <name evidence="5" type="primary">liaS</name>
    <name evidence="5" type="ORF">K239x_52370</name>
</gene>
<dbReference type="GO" id="GO:0000160">
    <property type="term" value="P:phosphorelay signal transduction system"/>
    <property type="evidence" value="ECO:0007669"/>
    <property type="project" value="UniProtKB-KW"/>
</dbReference>
<keyword evidence="1 5" id="KW-0808">Transferase</keyword>
<protein>
    <submittedName>
        <fullName evidence="5">Sensor histidine kinase LiaS</fullName>
        <ecNumber evidence="5">2.7.13.3</ecNumber>
    </submittedName>
</protein>
<dbReference type="SUPFAM" id="SSF55874">
    <property type="entry name" value="ATPase domain of HSP90 chaperone/DNA topoisomerase II/histidine kinase"/>
    <property type="match status" value="1"/>
</dbReference>
<dbReference type="EMBL" id="CP036526">
    <property type="protein sequence ID" value="QDT13220.1"/>
    <property type="molecule type" value="Genomic_DNA"/>
</dbReference>
<organism evidence="5 6">
    <name type="scientific">Stieleria marina</name>
    <dbReference type="NCBI Taxonomy" id="1930275"/>
    <lineage>
        <taxon>Bacteria</taxon>
        <taxon>Pseudomonadati</taxon>
        <taxon>Planctomycetota</taxon>
        <taxon>Planctomycetia</taxon>
        <taxon>Pirellulales</taxon>
        <taxon>Pirellulaceae</taxon>
        <taxon>Stieleria</taxon>
    </lineage>
</organism>
<dbReference type="InterPro" id="IPR003594">
    <property type="entry name" value="HATPase_dom"/>
</dbReference>
<keyword evidence="6" id="KW-1185">Reference proteome</keyword>
<dbReference type="PANTHER" id="PTHR24421">
    <property type="entry name" value="NITRATE/NITRITE SENSOR PROTEIN NARX-RELATED"/>
    <property type="match status" value="1"/>
</dbReference>
<dbReference type="CDD" id="cd16917">
    <property type="entry name" value="HATPase_UhpB-NarQ-NarX-like"/>
    <property type="match status" value="1"/>
</dbReference>